<dbReference type="SMART" id="SM00283">
    <property type="entry name" value="MA"/>
    <property type="match status" value="1"/>
</dbReference>
<dbReference type="RefSeq" id="WP_135763046.1">
    <property type="nucleotide sequence ID" value="NZ_RQHV01000027.1"/>
</dbReference>
<reference evidence="7" key="1">
    <citation type="journal article" date="2019" name="PLoS Negl. Trop. Dis.">
        <title>Revisiting the worldwide diversity of Leptospira species in the environment.</title>
        <authorList>
            <person name="Vincent A.T."/>
            <person name="Schiettekatte O."/>
            <person name="Bourhy P."/>
            <person name="Veyrier F.J."/>
            <person name="Picardeau M."/>
        </authorList>
    </citation>
    <scope>NUCLEOTIDE SEQUENCE [LARGE SCALE GENOMIC DNA]</scope>
    <source>
        <strain evidence="7">201400974</strain>
    </source>
</reference>
<dbReference type="GO" id="GO:0016020">
    <property type="term" value="C:membrane"/>
    <property type="evidence" value="ECO:0007669"/>
    <property type="project" value="InterPro"/>
</dbReference>
<feature type="transmembrane region" description="Helical" evidence="4">
    <location>
        <begin position="182"/>
        <end position="205"/>
    </location>
</feature>
<feature type="transmembrane region" description="Helical" evidence="4">
    <location>
        <begin position="157"/>
        <end position="176"/>
    </location>
</feature>
<feature type="domain" description="PAS" evidence="6">
    <location>
        <begin position="25"/>
        <end position="51"/>
    </location>
</feature>
<dbReference type="Proteomes" id="UP000298264">
    <property type="component" value="Unassembled WGS sequence"/>
</dbReference>
<dbReference type="OrthoDB" id="369835at2"/>
<organism evidence="7 8">
    <name type="scientific">Leptospira ilyithenensis</name>
    <dbReference type="NCBI Taxonomy" id="2484901"/>
    <lineage>
        <taxon>Bacteria</taxon>
        <taxon>Pseudomonadati</taxon>
        <taxon>Spirochaetota</taxon>
        <taxon>Spirochaetia</taxon>
        <taxon>Leptospirales</taxon>
        <taxon>Leptospiraceae</taxon>
        <taxon>Leptospira</taxon>
    </lineage>
</organism>
<comment type="similarity">
    <text evidence="2">Belongs to the methyl-accepting chemotaxis (MCP) protein family.</text>
</comment>
<evidence type="ECO:0000256" key="2">
    <source>
        <dbReference type="ARBA" id="ARBA00029447"/>
    </source>
</evidence>
<dbReference type="CDD" id="cd00130">
    <property type="entry name" value="PAS"/>
    <property type="match status" value="1"/>
</dbReference>
<dbReference type="NCBIfam" id="TIGR00229">
    <property type="entry name" value="sensory_box"/>
    <property type="match status" value="1"/>
</dbReference>
<proteinExistence type="inferred from homology"/>
<evidence type="ECO:0000313" key="7">
    <source>
        <dbReference type="EMBL" id="TGN13716.1"/>
    </source>
</evidence>
<dbReference type="SUPFAM" id="SSF55785">
    <property type="entry name" value="PYP-like sensor domain (PAS domain)"/>
    <property type="match status" value="1"/>
</dbReference>
<comment type="caution">
    <text evidence="7">The sequence shown here is derived from an EMBL/GenBank/DDBJ whole genome shotgun (WGS) entry which is preliminary data.</text>
</comment>
<dbReference type="GO" id="GO:0004888">
    <property type="term" value="F:transmembrane signaling receptor activity"/>
    <property type="evidence" value="ECO:0007669"/>
    <property type="project" value="InterPro"/>
</dbReference>
<dbReference type="PRINTS" id="PR00260">
    <property type="entry name" value="CHEMTRNSDUCR"/>
</dbReference>
<dbReference type="InterPro" id="IPR035965">
    <property type="entry name" value="PAS-like_dom_sf"/>
</dbReference>
<keyword evidence="8" id="KW-1185">Reference proteome</keyword>
<dbReference type="InterPro" id="IPR000014">
    <property type="entry name" value="PAS"/>
</dbReference>
<evidence type="ECO:0000259" key="6">
    <source>
        <dbReference type="PROSITE" id="PS50112"/>
    </source>
</evidence>
<feature type="domain" description="Methyl-accepting transducer" evidence="5">
    <location>
        <begin position="275"/>
        <end position="539"/>
    </location>
</feature>
<dbReference type="AlphaFoldDB" id="A0A4R9LRT0"/>
<evidence type="ECO:0000256" key="1">
    <source>
        <dbReference type="ARBA" id="ARBA00023224"/>
    </source>
</evidence>
<sequence length="561" mass="62293">MKNNGPVTNIERKFLPGQNIISKTDLKGIIQFVNAEFCEISGFAEEELLGKPQNIIRHPSVPREVFADMWNSLSQNKSWNGVVINRCKDGDHYWVDANISPLFQGDHPIGYMSVRTIASPEQIEAAEIQFGIKKSKTTLRRLLLQSIVRWISNRKNIFFLGLPIPVGLIGFYSVLFANKQKLGLFLLGASGLAFILGYVFQEIFFRNELGKLKIQIQGLAERDLKTNIHIPDSSNTFYTAFQKLNDLKVEMKGLVSQLYSNSEFVEVHSSMASNSIKQIDVSVQELSKSLNTLSDSVSVTQESSSHAGEQIVELTQSIISINNQASFLSKTIADTRNVIDDSFSVSKDLSSQMNAFSTSVDSGTKRLEALALKSNEIAKILSSITYVADRTNLLSLNAAIEASRAGEAGAGFAVVAEEIKKLAEQSSRSAKEIHQSISSFRSELLFVTDDNKSRLVELQKGANDIVKIESSFQEIFTHSEKEKSAIQELIRIASNIDKLSQMLSQELEVIMQRNTENNSVVSELAATSEEQSASIHSIIGAMQNLEEVSASLHYTTRLFRF</sequence>
<dbReference type="Pfam" id="PF00015">
    <property type="entry name" value="MCPsignal"/>
    <property type="match status" value="1"/>
</dbReference>
<dbReference type="Gene3D" id="1.10.287.950">
    <property type="entry name" value="Methyl-accepting chemotaxis protein"/>
    <property type="match status" value="1"/>
</dbReference>
<name>A0A4R9LRT0_9LEPT</name>
<evidence type="ECO:0000259" key="5">
    <source>
        <dbReference type="PROSITE" id="PS50111"/>
    </source>
</evidence>
<accession>A0A4R9LRT0</accession>
<dbReference type="InterPro" id="IPR004090">
    <property type="entry name" value="Chemotax_Me-accpt_rcpt"/>
</dbReference>
<dbReference type="GO" id="GO:0006935">
    <property type="term" value="P:chemotaxis"/>
    <property type="evidence" value="ECO:0007669"/>
    <property type="project" value="InterPro"/>
</dbReference>
<dbReference type="PANTHER" id="PTHR32089:SF112">
    <property type="entry name" value="LYSOZYME-LIKE PROTEIN-RELATED"/>
    <property type="match status" value="1"/>
</dbReference>
<dbReference type="EMBL" id="RQHV01000027">
    <property type="protein sequence ID" value="TGN13716.1"/>
    <property type="molecule type" value="Genomic_DNA"/>
</dbReference>
<dbReference type="SUPFAM" id="SSF58104">
    <property type="entry name" value="Methyl-accepting chemotaxis protein (MCP) signaling domain"/>
    <property type="match status" value="1"/>
</dbReference>
<dbReference type="PROSITE" id="PS50111">
    <property type="entry name" value="CHEMOTAXIS_TRANSDUC_2"/>
    <property type="match status" value="1"/>
</dbReference>
<dbReference type="Gene3D" id="3.30.450.20">
    <property type="entry name" value="PAS domain"/>
    <property type="match status" value="1"/>
</dbReference>
<dbReference type="PROSITE" id="PS50112">
    <property type="entry name" value="PAS"/>
    <property type="match status" value="1"/>
</dbReference>
<protein>
    <submittedName>
        <fullName evidence="7">PAS domain S-box protein</fullName>
    </submittedName>
</protein>
<evidence type="ECO:0000256" key="4">
    <source>
        <dbReference type="SAM" id="Phobius"/>
    </source>
</evidence>
<dbReference type="Pfam" id="PF08447">
    <property type="entry name" value="PAS_3"/>
    <property type="match status" value="1"/>
</dbReference>
<evidence type="ECO:0000313" key="8">
    <source>
        <dbReference type="Proteomes" id="UP000298264"/>
    </source>
</evidence>
<dbReference type="InterPro" id="IPR004089">
    <property type="entry name" value="MCPsignal_dom"/>
</dbReference>
<dbReference type="GO" id="GO:0007165">
    <property type="term" value="P:signal transduction"/>
    <property type="evidence" value="ECO:0007669"/>
    <property type="project" value="UniProtKB-KW"/>
</dbReference>
<keyword evidence="4" id="KW-0472">Membrane</keyword>
<evidence type="ECO:0000256" key="3">
    <source>
        <dbReference type="PROSITE-ProRule" id="PRU00284"/>
    </source>
</evidence>
<dbReference type="InterPro" id="IPR013655">
    <property type="entry name" value="PAS_fold_3"/>
</dbReference>
<dbReference type="SMART" id="SM00086">
    <property type="entry name" value="PAC"/>
    <property type="match status" value="1"/>
</dbReference>
<keyword evidence="4" id="KW-1133">Transmembrane helix</keyword>
<dbReference type="PANTHER" id="PTHR32089">
    <property type="entry name" value="METHYL-ACCEPTING CHEMOTAXIS PROTEIN MCPB"/>
    <property type="match status" value="1"/>
</dbReference>
<keyword evidence="4" id="KW-0812">Transmembrane</keyword>
<keyword evidence="1 3" id="KW-0807">Transducer</keyword>
<dbReference type="InterPro" id="IPR001610">
    <property type="entry name" value="PAC"/>
</dbReference>
<gene>
    <name evidence="7" type="ORF">EHS11_03580</name>
</gene>